<proteinExistence type="predicted"/>
<evidence type="ECO:0000313" key="3">
    <source>
        <dbReference type="Proteomes" id="UP001165652"/>
    </source>
</evidence>
<accession>A0ABT5JCV3</accession>
<evidence type="ECO:0000259" key="1">
    <source>
        <dbReference type="Pfam" id="PF09861"/>
    </source>
</evidence>
<dbReference type="EMBL" id="JAQQLI010000021">
    <property type="protein sequence ID" value="MDC7786890.1"/>
    <property type="molecule type" value="Genomic_DNA"/>
</dbReference>
<protein>
    <submittedName>
        <fullName evidence="2">Lactate racemase domain-containing protein</fullName>
    </submittedName>
</protein>
<dbReference type="Pfam" id="PF09861">
    <property type="entry name" value="Lar_N"/>
    <property type="match status" value="1"/>
</dbReference>
<reference evidence="2" key="1">
    <citation type="journal article" date="2023" name="Microbiol Resour">
        <title>Genome Sequences of Rhodoplanes serenus and Two Thermotolerant Strains, Rhodoplanes tepidamans and 'Rhodoplanes cryptolactis,' Further Refine the Genus.</title>
        <authorList>
            <person name="Rayyan A.A."/>
            <person name="Kyndt J.A."/>
        </authorList>
    </citation>
    <scope>NUCLEOTIDE SEQUENCE</scope>
    <source>
        <strain evidence="2">DSM 9987</strain>
    </source>
</reference>
<keyword evidence="3" id="KW-1185">Reference proteome</keyword>
<organism evidence="2 3">
    <name type="scientific">Rhodoplanes tepidamans</name>
    <name type="common">Rhodoplanes cryptolactis</name>
    <dbReference type="NCBI Taxonomy" id="200616"/>
    <lineage>
        <taxon>Bacteria</taxon>
        <taxon>Pseudomonadati</taxon>
        <taxon>Pseudomonadota</taxon>
        <taxon>Alphaproteobacteria</taxon>
        <taxon>Hyphomicrobiales</taxon>
        <taxon>Nitrobacteraceae</taxon>
        <taxon>Rhodoplanes</taxon>
    </lineage>
</organism>
<name>A0ABT5JCV3_RHOTP</name>
<dbReference type="Proteomes" id="UP001165652">
    <property type="component" value="Unassembled WGS sequence"/>
</dbReference>
<gene>
    <name evidence="2" type="ORF">PQJ73_14445</name>
</gene>
<feature type="domain" description="LarA-like N-terminal" evidence="1">
    <location>
        <begin position="34"/>
        <end position="179"/>
    </location>
</feature>
<dbReference type="InterPro" id="IPR018657">
    <property type="entry name" value="LarA-like_N"/>
</dbReference>
<sequence length="418" mass="44627">MDYPKLVRISQRLDETRVADIGATVAAEMQRIGLAGRIRAGARVAITAGSRGIKDMTEVLRACVAEVKAVGAVPVVVPAMGSHGGATAEGQADMLRGLGVTEATVGAPIVSSMEVVDLGRTADGVPVLFSRDAMACDHVIVVNRIKPHTEFNGRIESGLVKMMVIGLGKHRGAIEAHRWAVRYGYERTLVSVARVMLEKAPIALGIGIVENGLGRAACIRAVAPDRLVEDEMELLEHAKRTCPHLPFDRLDILVVDESGKEVSGSGMDTKVVGRIMNVYEAPLEHPHITRIVLRDLTETSHGNGLGIGLADFITRRVVDKLDRAATRVNCITAVTPEKGRLPIVGDTDRAAIDYAFASAGPVTAEDVRLCWIRNTATMDTMVVSTALLDEVAARPGLAVTSDPFDMAFGPEGDLLRPA</sequence>
<comment type="caution">
    <text evidence="2">The sequence shown here is derived from an EMBL/GenBank/DDBJ whole genome shotgun (WGS) entry which is preliminary data.</text>
</comment>
<dbReference type="RefSeq" id="WP_272777737.1">
    <property type="nucleotide sequence ID" value="NZ_JAQQLI010000021.1"/>
</dbReference>
<reference evidence="2" key="2">
    <citation type="submission" date="2023-02" db="EMBL/GenBank/DDBJ databases">
        <authorList>
            <person name="Rayyan A."/>
            <person name="Meyer T."/>
            <person name="Kyndt J.A."/>
        </authorList>
    </citation>
    <scope>NUCLEOTIDE SEQUENCE</scope>
    <source>
        <strain evidence="2">DSM 9987</strain>
    </source>
</reference>
<dbReference type="Gene3D" id="3.40.50.11440">
    <property type="match status" value="1"/>
</dbReference>
<evidence type="ECO:0000313" key="2">
    <source>
        <dbReference type="EMBL" id="MDC7786890.1"/>
    </source>
</evidence>